<evidence type="ECO:0000256" key="1">
    <source>
        <dbReference type="SAM" id="Phobius"/>
    </source>
</evidence>
<feature type="transmembrane region" description="Helical" evidence="1">
    <location>
        <begin position="12"/>
        <end position="35"/>
    </location>
</feature>
<keyword evidence="1" id="KW-0812">Transmembrane</keyword>
<dbReference type="Proteomes" id="UP000197138">
    <property type="component" value="Unassembled WGS sequence"/>
</dbReference>
<keyword evidence="1" id="KW-0472">Membrane</keyword>
<protein>
    <submittedName>
        <fullName evidence="2">Uncharacterized protein</fullName>
    </submittedName>
</protein>
<sequence>MYLPACPPGMMTLPILILLGVSATTFPYTLLIFLWDGSILKRCEEDRSDEYAAGRIRAGTEDNRWKLEVGVLRASKPSGSALQLFSSSALQLSAKLKDHSAQIPGVRFVYMDIYSTFLDIIRNYTKYAMSSLRGVPLLCNQSH</sequence>
<proteinExistence type="predicted"/>
<accession>A0A218W2D6</accession>
<comment type="caution">
    <text evidence="2">The sequence shown here is derived from an EMBL/GenBank/DDBJ whole genome shotgun (WGS) entry which is preliminary data.</text>
</comment>
<organism evidence="2 3">
    <name type="scientific">Punica granatum</name>
    <name type="common">Pomegranate</name>
    <dbReference type="NCBI Taxonomy" id="22663"/>
    <lineage>
        <taxon>Eukaryota</taxon>
        <taxon>Viridiplantae</taxon>
        <taxon>Streptophyta</taxon>
        <taxon>Embryophyta</taxon>
        <taxon>Tracheophyta</taxon>
        <taxon>Spermatophyta</taxon>
        <taxon>Magnoliopsida</taxon>
        <taxon>eudicotyledons</taxon>
        <taxon>Gunneridae</taxon>
        <taxon>Pentapetalae</taxon>
        <taxon>rosids</taxon>
        <taxon>malvids</taxon>
        <taxon>Myrtales</taxon>
        <taxon>Lythraceae</taxon>
        <taxon>Punica</taxon>
    </lineage>
</organism>
<keyword evidence="1" id="KW-1133">Transmembrane helix</keyword>
<gene>
    <name evidence="2" type="ORF">CDL15_Pgr013677</name>
</gene>
<name>A0A218W2D6_PUNGR</name>
<evidence type="ECO:0000313" key="2">
    <source>
        <dbReference type="EMBL" id="OWM66460.1"/>
    </source>
</evidence>
<reference evidence="3" key="1">
    <citation type="journal article" date="2017" name="Plant J.">
        <title>The pomegranate (Punica granatum L.) genome and the genomics of punicalagin biosynthesis.</title>
        <authorList>
            <person name="Qin G."/>
            <person name="Xu C."/>
            <person name="Ming R."/>
            <person name="Tang H."/>
            <person name="Guyot R."/>
            <person name="Kramer E.M."/>
            <person name="Hu Y."/>
            <person name="Yi X."/>
            <person name="Qi Y."/>
            <person name="Xu X."/>
            <person name="Gao Z."/>
            <person name="Pan H."/>
            <person name="Jian J."/>
            <person name="Tian Y."/>
            <person name="Yue Z."/>
            <person name="Xu Y."/>
        </authorList>
    </citation>
    <scope>NUCLEOTIDE SEQUENCE [LARGE SCALE GENOMIC DNA]</scope>
    <source>
        <strain evidence="3">cv. Dabenzi</strain>
    </source>
</reference>
<dbReference type="EMBL" id="MTKT01005554">
    <property type="protein sequence ID" value="OWM66460.1"/>
    <property type="molecule type" value="Genomic_DNA"/>
</dbReference>
<dbReference type="AlphaFoldDB" id="A0A218W2D6"/>
<evidence type="ECO:0000313" key="3">
    <source>
        <dbReference type="Proteomes" id="UP000197138"/>
    </source>
</evidence>